<protein>
    <submittedName>
        <fullName evidence="2">Uncharacterized protein</fullName>
    </submittedName>
</protein>
<feature type="compositionally biased region" description="Acidic residues" evidence="1">
    <location>
        <begin position="711"/>
        <end position="720"/>
    </location>
</feature>
<feature type="compositionally biased region" description="Basic and acidic residues" evidence="1">
    <location>
        <begin position="640"/>
        <end position="661"/>
    </location>
</feature>
<accession>A0ABR4M5M7</accession>
<feature type="compositionally biased region" description="Basic and acidic residues" evidence="1">
    <location>
        <begin position="611"/>
        <end position="625"/>
    </location>
</feature>
<feature type="compositionally biased region" description="Polar residues" evidence="1">
    <location>
        <begin position="133"/>
        <end position="164"/>
    </location>
</feature>
<feature type="compositionally biased region" description="Basic and acidic residues" evidence="1">
    <location>
        <begin position="581"/>
        <end position="595"/>
    </location>
</feature>
<sequence length="796" mass="88165">MSTTSSFPFSTMEVPLMDDSMEMASPYHGHADDFEIDIDVMEDQDSNPDRDMAVVDEYVDTSNGGIYEHDGLPDEEMVDDMAEPSMIDADEYPGTNRNIEMQDTEGKSYEAEMLEDEYDEDIDAPVPEHEQEVSTSSEAPGGQETSRASPTPNDQDVCKNSESTPLEHQRGEEPDYPDKTRLDALPVPDQAADPPKQPFEQPESARLQSGFTEEGIGNPNEPKQADPEVVRDNIPQEGAEKWQKHGNGEENLESAQLSSDELKRADVQSHDEKQPSGSGEQEAEKEHVDPALHPVKVYYQDNEISLFPPREGDSTETFFLEDEGLAYCSFEKLFESCRGVLQDHVTENEVLVVDIEPLNIQLIEDSLQTSKVTLKQIIDVYLQLCHNDGIGSSDALYLTLSTKLTVSAELSNLFLAASEGKGLSGIQPWEVYPEAEDSSAKFDESAQETYPEEPQDALDNGDERTREFEPTSPDQDAPNLESTEPGSQSVEEVEANDADTNPIETESQIPAPVEHESSNSDPNDLEEQETDSTSTAEPSASIDTPGQLLGTKDGATGSHDDEEKEDSEDEYEDPEEVEPDVAVRQEEESYVDDSKLINGDDEVGEDTGEFTEGHPEEYHDLHSEFLEPQTPEEAAAEDASQNHEDTVAENLKIEDTTKESEPLLDGNSATSQSHQTPHFLDHSLGTAEDLLKSPDNDLKDLDQVARAWDASELEEPDETAEQTSAFRTNTDEAADLPFNDEEEYFDLGIAEDLDDFDEGNVIAPPNHVSAKRAREPEDELDKPESTTPEVKRTRSS</sequence>
<feature type="compositionally biased region" description="Basic and acidic residues" evidence="1">
    <location>
        <begin position="689"/>
        <end position="703"/>
    </location>
</feature>
<feature type="compositionally biased region" description="Acidic residues" evidence="1">
    <location>
        <begin position="599"/>
        <end position="609"/>
    </location>
</feature>
<feature type="compositionally biased region" description="Polar residues" evidence="1">
    <location>
        <begin position="480"/>
        <end position="490"/>
    </location>
</feature>
<feature type="region of interest" description="Disordered" evidence="1">
    <location>
        <begin position="87"/>
        <end position="287"/>
    </location>
</feature>
<feature type="compositionally biased region" description="Polar residues" evidence="1">
    <location>
        <begin position="498"/>
        <end position="508"/>
    </location>
</feature>
<name>A0ABR4M5M7_9EURO</name>
<feature type="region of interest" description="Disordered" evidence="1">
    <location>
        <begin position="756"/>
        <end position="796"/>
    </location>
</feature>
<feature type="compositionally biased region" description="Polar residues" evidence="1">
    <location>
        <begin position="667"/>
        <end position="676"/>
    </location>
</feature>
<feature type="compositionally biased region" description="Acidic residues" evidence="1">
    <location>
        <begin position="112"/>
        <end position="123"/>
    </location>
</feature>
<feature type="compositionally biased region" description="Polar residues" evidence="1">
    <location>
        <begin position="531"/>
        <end position="544"/>
    </location>
</feature>
<feature type="compositionally biased region" description="Basic and acidic residues" evidence="1">
    <location>
        <begin position="260"/>
        <end position="274"/>
    </location>
</feature>
<proteinExistence type="predicted"/>
<gene>
    <name evidence="2" type="ORF">BJX67DRAFT_89142</name>
</gene>
<feature type="compositionally biased region" description="Acidic residues" evidence="1">
    <location>
        <begin position="450"/>
        <end position="460"/>
    </location>
</feature>
<keyword evidence="3" id="KW-1185">Reference proteome</keyword>
<evidence type="ECO:0000313" key="3">
    <source>
        <dbReference type="Proteomes" id="UP001610432"/>
    </source>
</evidence>
<dbReference type="Pfam" id="PF10336">
    <property type="entry name" value="DUF2420"/>
    <property type="match status" value="1"/>
</dbReference>
<comment type="caution">
    <text evidence="2">The sequence shown here is derived from an EMBL/GenBank/DDBJ whole genome shotgun (WGS) entry which is preliminary data.</text>
</comment>
<feature type="compositionally biased region" description="Basic and acidic residues" evidence="1">
    <location>
        <begin position="238"/>
        <end position="248"/>
    </location>
</feature>
<feature type="compositionally biased region" description="Basic and acidic residues" evidence="1">
    <location>
        <begin position="165"/>
        <end position="182"/>
    </location>
</feature>
<organism evidence="2 3">
    <name type="scientific">Aspergillus lucknowensis</name>
    <dbReference type="NCBI Taxonomy" id="176173"/>
    <lineage>
        <taxon>Eukaryota</taxon>
        <taxon>Fungi</taxon>
        <taxon>Dikarya</taxon>
        <taxon>Ascomycota</taxon>
        <taxon>Pezizomycotina</taxon>
        <taxon>Eurotiomycetes</taxon>
        <taxon>Eurotiomycetidae</taxon>
        <taxon>Eurotiales</taxon>
        <taxon>Aspergillaceae</taxon>
        <taxon>Aspergillus</taxon>
        <taxon>Aspergillus subgen. Nidulantes</taxon>
    </lineage>
</organism>
<dbReference type="RefSeq" id="XP_070890835.1">
    <property type="nucleotide sequence ID" value="XM_071035594.1"/>
</dbReference>
<dbReference type="Proteomes" id="UP001610432">
    <property type="component" value="Unassembled WGS sequence"/>
</dbReference>
<feature type="region of interest" description="Disordered" evidence="1">
    <location>
        <begin position="434"/>
        <end position="736"/>
    </location>
</feature>
<dbReference type="EMBL" id="JBFXLQ010000002">
    <property type="protein sequence ID" value="KAL2871856.1"/>
    <property type="molecule type" value="Genomic_DNA"/>
</dbReference>
<evidence type="ECO:0000256" key="1">
    <source>
        <dbReference type="SAM" id="MobiDB-lite"/>
    </source>
</evidence>
<feature type="compositionally biased region" description="Acidic residues" evidence="1">
    <location>
        <begin position="560"/>
        <end position="579"/>
    </location>
</feature>
<dbReference type="InterPro" id="IPR018822">
    <property type="entry name" value="UPF0646"/>
</dbReference>
<evidence type="ECO:0000313" key="2">
    <source>
        <dbReference type="EMBL" id="KAL2871856.1"/>
    </source>
</evidence>
<dbReference type="GeneID" id="98150666"/>
<reference evidence="2 3" key="1">
    <citation type="submission" date="2024-07" db="EMBL/GenBank/DDBJ databases">
        <title>Section-level genome sequencing and comparative genomics of Aspergillus sections Usti and Cavernicolus.</title>
        <authorList>
            <consortium name="Lawrence Berkeley National Laboratory"/>
            <person name="Nybo J.L."/>
            <person name="Vesth T.C."/>
            <person name="Theobald S."/>
            <person name="Frisvad J.C."/>
            <person name="Larsen T.O."/>
            <person name="Kjaerboelling I."/>
            <person name="Rothschild-Mancinelli K."/>
            <person name="Lyhne E.K."/>
            <person name="Kogle M.E."/>
            <person name="Barry K."/>
            <person name="Clum A."/>
            <person name="Na H."/>
            <person name="Ledsgaard L."/>
            <person name="Lin J."/>
            <person name="Lipzen A."/>
            <person name="Kuo A."/>
            <person name="Riley R."/>
            <person name="Mondo S."/>
            <person name="Labutti K."/>
            <person name="Haridas S."/>
            <person name="Pangalinan J."/>
            <person name="Salamov A.A."/>
            <person name="Simmons B.A."/>
            <person name="Magnuson J.K."/>
            <person name="Chen J."/>
            <person name="Drula E."/>
            <person name="Henrissat B."/>
            <person name="Wiebenga A."/>
            <person name="Lubbers R.J."/>
            <person name="Gomes A.C."/>
            <person name="Macurrencykelacurrency M.R."/>
            <person name="Stajich J."/>
            <person name="Grigoriev I.V."/>
            <person name="Mortensen U.H."/>
            <person name="De Vries R.P."/>
            <person name="Baker S.E."/>
            <person name="Andersen M.R."/>
        </authorList>
    </citation>
    <scope>NUCLEOTIDE SEQUENCE [LARGE SCALE GENOMIC DNA]</scope>
    <source>
        <strain evidence="2 3">CBS 449.75</strain>
    </source>
</reference>